<accession>A0AAV2LLT4</accession>
<feature type="region of interest" description="Disordered" evidence="1">
    <location>
        <begin position="1"/>
        <end position="83"/>
    </location>
</feature>
<organism evidence="2 3">
    <name type="scientific">Knipowitschia caucasica</name>
    <name type="common">Caucasian dwarf goby</name>
    <name type="synonym">Pomatoschistus caucasicus</name>
    <dbReference type="NCBI Taxonomy" id="637954"/>
    <lineage>
        <taxon>Eukaryota</taxon>
        <taxon>Metazoa</taxon>
        <taxon>Chordata</taxon>
        <taxon>Craniata</taxon>
        <taxon>Vertebrata</taxon>
        <taxon>Euteleostomi</taxon>
        <taxon>Actinopterygii</taxon>
        <taxon>Neopterygii</taxon>
        <taxon>Teleostei</taxon>
        <taxon>Neoteleostei</taxon>
        <taxon>Acanthomorphata</taxon>
        <taxon>Gobiaria</taxon>
        <taxon>Gobiiformes</taxon>
        <taxon>Gobioidei</taxon>
        <taxon>Gobiidae</taxon>
        <taxon>Gobiinae</taxon>
        <taxon>Knipowitschia</taxon>
    </lineage>
</organism>
<gene>
    <name evidence="2" type="ORF">KC01_LOCUS29923</name>
</gene>
<proteinExistence type="predicted"/>
<name>A0AAV2LLT4_KNICA</name>
<dbReference type="Proteomes" id="UP001497482">
    <property type="component" value="Chromosome 3"/>
</dbReference>
<evidence type="ECO:0000256" key="1">
    <source>
        <dbReference type="SAM" id="MobiDB-lite"/>
    </source>
</evidence>
<feature type="compositionally biased region" description="Basic residues" evidence="1">
    <location>
        <begin position="74"/>
        <end position="83"/>
    </location>
</feature>
<sequence>MGGEIAKAQEADPPVKSSGRLTAKQARVAFPLPLQQDGGVQRRTFQSQLGKTQTSCFSEAPPPSPPSEQGSEKQRRRKRRSYD</sequence>
<reference evidence="2 3" key="1">
    <citation type="submission" date="2024-04" db="EMBL/GenBank/DDBJ databases">
        <authorList>
            <person name="Waldvogel A.-M."/>
            <person name="Schoenle A."/>
        </authorList>
    </citation>
    <scope>NUCLEOTIDE SEQUENCE [LARGE SCALE GENOMIC DNA]</scope>
</reference>
<protein>
    <submittedName>
        <fullName evidence="2">Uncharacterized protein</fullName>
    </submittedName>
</protein>
<evidence type="ECO:0000313" key="3">
    <source>
        <dbReference type="Proteomes" id="UP001497482"/>
    </source>
</evidence>
<feature type="compositionally biased region" description="Polar residues" evidence="1">
    <location>
        <begin position="43"/>
        <end position="54"/>
    </location>
</feature>
<evidence type="ECO:0000313" key="2">
    <source>
        <dbReference type="EMBL" id="CAL1602095.1"/>
    </source>
</evidence>
<dbReference type="AlphaFoldDB" id="A0AAV2LLT4"/>
<keyword evidence="3" id="KW-1185">Reference proteome</keyword>
<dbReference type="EMBL" id="OZ035825">
    <property type="protein sequence ID" value="CAL1602095.1"/>
    <property type="molecule type" value="Genomic_DNA"/>
</dbReference>